<dbReference type="EC" id="4.4.1.13" evidence="2"/>
<dbReference type="Pfam" id="PF00155">
    <property type="entry name" value="Aminotran_1_2"/>
    <property type="match status" value="1"/>
</dbReference>
<dbReference type="PANTHER" id="PTHR43525">
    <property type="entry name" value="PROTEIN MALY"/>
    <property type="match status" value="1"/>
</dbReference>
<dbReference type="InterPro" id="IPR004839">
    <property type="entry name" value="Aminotransferase_I/II_large"/>
</dbReference>
<gene>
    <name evidence="7" type="ORF">BLNAU_6915</name>
</gene>
<evidence type="ECO:0000256" key="5">
    <source>
        <dbReference type="ARBA" id="ARBA00037974"/>
    </source>
</evidence>
<evidence type="ECO:0000256" key="4">
    <source>
        <dbReference type="ARBA" id="ARBA00023239"/>
    </source>
</evidence>
<evidence type="ECO:0000259" key="6">
    <source>
        <dbReference type="Pfam" id="PF00155"/>
    </source>
</evidence>
<dbReference type="CDD" id="cd00609">
    <property type="entry name" value="AAT_like"/>
    <property type="match status" value="1"/>
</dbReference>
<dbReference type="EMBL" id="JARBJD010000040">
    <property type="protein sequence ID" value="KAK2958211.1"/>
    <property type="molecule type" value="Genomic_DNA"/>
</dbReference>
<evidence type="ECO:0000313" key="8">
    <source>
        <dbReference type="Proteomes" id="UP001281761"/>
    </source>
</evidence>
<evidence type="ECO:0000256" key="3">
    <source>
        <dbReference type="ARBA" id="ARBA00022898"/>
    </source>
</evidence>
<comment type="cofactor">
    <cofactor evidence="1">
        <name>pyridoxal 5'-phosphate</name>
        <dbReference type="ChEBI" id="CHEBI:597326"/>
    </cofactor>
</comment>
<keyword evidence="4 7" id="KW-0456">Lyase</keyword>
<proteinExistence type="inferred from homology"/>
<keyword evidence="8" id="KW-1185">Reference proteome</keyword>
<protein>
    <recommendedName>
        <fullName evidence="2">cysteine-S-conjugate beta-lyase</fullName>
        <ecNumber evidence="2">4.4.1.13</ecNumber>
    </recommendedName>
</protein>
<organism evidence="7 8">
    <name type="scientific">Blattamonas nauphoetae</name>
    <dbReference type="NCBI Taxonomy" id="2049346"/>
    <lineage>
        <taxon>Eukaryota</taxon>
        <taxon>Metamonada</taxon>
        <taxon>Preaxostyla</taxon>
        <taxon>Oxymonadida</taxon>
        <taxon>Blattamonas</taxon>
    </lineage>
</organism>
<reference evidence="7 8" key="1">
    <citation type="journal article" date="2022" name="bioRxiv">
        <title>Genomics of Preaxostyla Flagellates Illuminates Evolutionary Transitions and the Path Towards Mitochondrial Loss.</title>
        <authorList>
            <person name="Novak L.V.F."/>
            <person name="Treitli S.C."/>
            <person name="Pyrih J."/>
            <person name="Halakuc P."/>
            <person name="Pipaliya S.V."/>
            <person name="Vacek V."/>
            <person name="Brzon O."/>
            <person name="Soukal P."/>
            <person name="Eme L."/>
            <person name="Dacks J.B."/>
            <person name="Karnkowska A."/>
            <person name="Elias M."/>
            <person name="Hampl V."/>
        </authorList>
    </citation>
    <scope>NUCLEOTIDE SEQUENCE [LARGE SCALE GENOMIC DNA]</scope>
    <source>
        <strain evidence="7">NAU3</strain>
        <tissue evidence="7">Gut</tissue>
    </source>
</reference>
<dbReference type="Gene3D" id="3.40.640.10">
    <property type="entry name" value="Type I PLP-dependent aspartate aminotransferase-like (Major domain)"/>
    <property type="match status" value="1"/>
</dbReference>
<sequence>MTFNEITFIDRRGSNSIKWDYPAKHPDPIFMWVADTDMEVPRPVMEAIRKRAEYPVFGYTMMKPDMGESVKSWCKRRFDWEVDLDWISFSTGVCPSLAIALRALGHPGDNVVLLSPVYYPMTTIPEANGFHVLRSPLSFSKETDQWEVDWADLEAKLALPSTTQFILCNPHNPCGRKWTRSELERMGQLCVKHNVNILSDEIHWDFVLPELDSEGKIIASTTKHVPIASVSDEIADITVTLSAPSKTFNIPALQLSYMIVKNKKMNEALRREKDRLSAGYVQSIFAFEALPVAYNECEGWVDAINEHYARMAAKVRSFFSNPKYSSLVYVPKHESTFLMFIDLNGAIEHLKYVDSEGKTVYPLPLNVDRRTGEWVPEVADPSHPNLLTDAITQRCGVVLHEGCLFGKEGDGWVRINIAAKPETVDEALRRMGVMFDELLEEKAKREKA</sequence>
<dbReference type="GO" id="GO:0047804">
    <property type="term" value="F:cysteine-S-conjugate beta-lyase activity"/>
    <property type="evidence" value="ECO:0007669"/>
    <property type="project" value="UniProtKB-EC"/>
</dbReference>
<name>A0ABQ9Y396_9EUKA</name>
<comment type="caution">
    <text evidence="7">The sequence shown here is derived from an EMBL/GenBank/DDBJ whole genome shotgun (WGS) entry which is preliminary data.</text>
</comment>
<evidence type="ECO:0000313" key="7">
    <source>
        <dbReference type="EMBL" id="KAK2958211.1"/>
    </source>
</evidence>
<dbReference type="Gene3D" id="3.90.1150.10">
    <property type="entry name" value="Aspartate Aminotransferase, domain 1"/>
    <property type="match status" value="1"/>
</dbReference>
<dbReference type="SUPFAM" id="SSF53383">
    <property type="entry name" value="PLP-dependent transferases"/>
    <property type="match status" value="1"/>
</dbReference>
<keyword evidence="3" id="KW-0663">Pyridoxal phosphate</keyword>
<feature type="domain" description="Aminotransferase class I/classII large" evidence="6">
    <location>
        <begin position="43"/>
        <end position="430"/>
    </location>
</feature>
<dbReference type="Proteomes" id="UP001281761">
    <property type="component" value="Unassembled WGS sequence"/>
</dbReference>
<dbReference type="InterPro" id="IPR015424">
    <property type="entry name" value="PyrdxlP-dep_Trfase"/>
</dbReference>
<evidence type="ECO:0000256" key="2">
    <source>
        <dbReference type="ARBA" id="ARBA00012224"/>
    </source>
</evidence>
<dbReference type="PANTHER" id="PTHR43525:SF1">
    <property type="entry name" value="PROTEIN MALY"/>
    <property type="match status" value="1"/>
</dbReference>
<dbReference type="InterPro" id="IPR051798">
    <property type="entry name" value="Class-II_PLP-Dep_Aminotrans"/>
</dbReference>
<dbReference type="InterPro" id="IPR015422">
    <property type="entry name" value="PyrdxlP-dep_Trfase_small"/>
</dbReference>
<dbReference type="InterPro" id="IPR015421">
    <property type="entry name" value="PyrdxlP-dep_Trfase_major"/>
</dbReference>
<evidence type="ECO:0000256" key="1">
    <source>
        <dbReference type="ARBA" id="ARBA00001933"/>
    </source>
</evidence>
<accession>A0ABQ9Y396</accession>
<comment type="similarity">
    <text evidence="5">Belongs to the class-II pyridoxal-phosphate-dependent aminotransferase family. MalY/PatB cystathionine beta-lyase subfamily.</text>
</comment>